<evidence type="ECO:0000313" key="2">
    <source>
        <dbReference type="Proteomes" id="UP001139125"/>
    </source>
</evidence>
<dbReference type="EMBL" id="JANDBC010000001">
    <property type="protein sequence ID" value="MCP9290029.1"/>
    <property type="molecule type" value="Genomic_DNA"/>
</dbReference>
<protein>
    <submittedName>
        <fullName evidence="1">Uncharacterized protein</fullName>
    </submittedName>
</protein>
<dbReference type="Proteomes" id="UP001139125">
    <property type="component" value="Unassembled WGS sequence"/>
</dbReference>
<organism evidence="1 2">
    <name type="scientific">Gracilimonas sediminicola</name>
    <dbReference type="NCBI Taxonomy" id="2952158"/>
    <lineage>
        <taxon>Bacteria</taxon>
        <taxon>Pseudomonadati</taxon>
        <taxon>Balneolota</taxon>
        <taxon>Balneolia</taxon>
        <taxon>Balneolales</taxon>
        <taxon>Balneolaceae</taxon>
        <taxon>Gracilimonas</taxon>
    </lineage>
</organism>
<proteinExistence type="predicted"/>
<reference evidence="1" key="1">
    <citation type="submission" date="2022-06" db="EMBL/GenBank/DDBJ databases">
        <title>Gracilimonas sp. CAU 1638 isolated from sea sediment.</title>
        <authorList>
            <person name="Kim W."/>
        </authorList>
    </citation>
    <scope>NUCLEOTIDE SEQUENCE</scope>
    <source>
        <strain evidence="1">CAU 1638</strain>
    </source>
</reference>
<keyword evidence="2" id="KW-1185">Reference proteome</keyword>
<dbReference type="RefSeq" id="WP_255131721.1">
    <property type="nucleotide sequence ID" value="NZ_JANDBC010000001.1"/>
</dbReference>
<name>A0A9X2L0J0_9BACT</name>
<accession>A0A9X2L0J0</accession>
<gene>
    <name evidence="1" type="ORF">NM125_00385</name>
</gene>
<evidence type="ECO:0000313" key="1">
    <source>
        <dbReference type="EMBL" id="MCP9290029.1"/>
    </source>
</evidence>
<dbReference type="AlphaFoldDB" id="A0A9X2L0J0"/>
<comment type="caution">
    <text evidence="1">The sequence shown here is derived from an EMBL/GenBank/DDBJ whole genome shotgun (WGS) entry which is preliminary data.</text>
</comment>
<sequence>MSTQPPITEVKVLAEKYAKPLEIPKDITNIRPFLEGVIACGATGAKRDRMTKNPYKYGGSHHNDWERGWSYLLEQNTEPKFLKRVEAA</sequence>